<dbReference type="PROSITE" id="PS01164">
    <property type="entry name" value="COPPER_AMINE_OXID_1"/>
    <property type="match status" value="1"/>
</dbReference>
<evidence type="ECO:0000256" key="13">
    <source>
        <dbReference type="PIRSR" id="PIRSR600269-50"/>
    </source>
</evidence>
<dbReference type="FunFam" id="2.70.98.20:FF:000001">
    <property type="entry name" value="Amine oxidase"/>
    <property type="match status" value="1"/>
</dbReference>
<feature type="active site" description="Schiff-base intermediate with substrate; via topaquinone" evidence="13">
    <location>
        <position position="390"/>
    </location>
</feature>
<dbReference type="InterPro" id="IPR015798">
    <property type="entry name" value="Cu_amine_oxidase_C"/>
</dbReference>
<evidence type="ECO:0000259" key="16">
    <source>
        <dbReference type="Pfam" id="PF01179"/>
    </source>
</evidence>
<keyword evidence="10" id="KW-1015">Disulfide bond</keyword>
<dbReference type="RefSeq" id="WP_310277264.1">
    <property type="nucleotide sequence ID" value="NZ_JAVDXW010000001.1"/>
</dbReference>
<comment type="cofactor">
    <cofactor evidence="1">
        <name>Cu cation</name>
        <dbReference type="ChEBI" id="CHEBI:23378"/>
    </cofactor>
</comment>
<comment type="catalytic activity">
    <reaction evidence="12">
        <text>a primary methyl amine + O2 + H2O = an aldehyde + H2O2 + NH4(+)</text>
        <dbReference type="Rhea" id="RHEA:16153"/>
        <dbReference type="ChEBI" id="CHEBI:15377"/>
        <dbReference type="ChEBI" id="CHEBI:15379"/>
        <dbReference type="ChEBI" id="CHEBI:16240"/>
        <dbReference type="ChEBI" id="CHEBI:17478"/>
        <dbReference type="ChEBI" id="CHEBI:28938"/>
        <dbReference type="ChEBI" id="CHEBI:228804"/>
        <dbReference type="EC" id="1.4.3.21"/>
    </reaction>
</comment>
<proteinExistence type="inferred from homology"/>
<keyword evidence="9 15" id="KW-0186">Copper</keyword>
<dbReference type="PROSITE" id="PS01165">
    <property type="entry name" value="COPPER_AMINE_OXID_2"/>
    <property type="match status" value="1"/>
</dbReference>
<dbReference type="Pfam" id="PF01179">
    <property type="entry name" value="Cu_amine_oxid"/>
    <property type="match status" value="1"/>
</dbReference>
<dbReference type="Pfam" id="PF02728">
    <property type="entry name" value="Cu_amine_oxidN3"/>
    <property type="match status" value="1"/>
</dbReference>
<dbReference type="SUPFAM" id="SSF54416">
    <property type="entry name" value="Amine oxidase N-terminal region"/>
    <property type="match status" value="2"/>
</dbReference>
<dbReference type="InterPro" id="IPR054157">
    <property type="entry name" value="AGAO-like_N2"/>
</dbReference>
<keyword evidence="11" id="KW-0464">Manganese</keyword>
<dbReference type="InterPro" id="IPR016182">
    <property type="entry name" value="Cu_amine_oxidase_N-reg"/>
</dbReference>
<dbReference type="Pfam" id="PF21994">
    <property type="entry name" value="AGAO-like_N2"/>
    <property type="match status" value="1"/>
</dbReference>
<protein>
    <recommendedName>
        <fullName evidence="15">Amine oxidase</fullName>
        <ecNumber evidence="15">1.4.3.-</ecNumber>
    </recommendedName>
</protein>
<dbReference type="NCBIfam" id="NF008559">
    <property type="entry name" value="PRK11504.1"/>
    <property type="match status" value="1"/>
</dbReference>
<comment type="cofactor">
    <cofactor evidence="15">
        <name>Cu cation</name>
        <dbReference type="ChEBI" id="CHEBI:23378"/>
    </cofactor>
    <text evidence="15">Contains 1 topaquinone per subunit.</text>
</comment>
<feature type="domain" description="AGAO-like N2" evidence="18">
    <location>
        <begin position="21"/>
        <end position="95"/>
    </location>
</feature>
<dbReference type="GO" id="GO:0009308">
    <property type="term" value="P:amine metabolic process"/>
    <property type="evidence" value="ECO:0007669"/>
    <property type="project" value="UniProtKB-UniRule"/>
</dbReference>
<comment type="PTM">
    <text evidence="14 15">Topaquinone (TPQ) is generated by copper-dependent autoxidation of a specific tyrosyl residue.</text>
</comment>
<gene>
    <name evidence="19" type="ORF">JOF55_004270</name>
</gene>
<feature type="domain" description="Copper amine oxidase catalytic" evidence="16">
    <location>
        <begin position="229"/>
        <end position="631"/>
    </location>
</feature>
<comment type="caution">
    <text evidence="19">The sequence shown here is derived from an EMBL/GenBank/DDBJ whole genome shotgun (WGS) entry which is preliminary data.</text>
</comment>
<feature type="active site" description="Proton acceptor" evidence="13">
    <location>
        <position position="306"/>
    </location>
</feature>
<comment type="subunit">
    <text evidence="5">Homodimer.</text>
</comment>
<organism evidence="19 20">
    <name type="scientific">Haloactinomyces albus</name>
    <dbReference type="NCBI Taxonomy" id="1352928"/>
    <lineage>
        <taxon>Bacteria</taxon>
        <taxon>Bacillati</taxon>
        <taxon>Actinomycetota</taxon>
        <taxon>Actinomycetes</taxon>
        <taxon>Actinopolysporales</taxon>
        <taxon>Actinopolysporaceae</taxon>
        <taxon>Haloactinomyces</taxon>
    </lineage>
</organism>
<evidence type="ECO:0000256" key="15">
    <source>
        <dbReference type="RuleBase" id="RU000672"/>
    </source>
</evidence>
<dbReference type="SUPFAM" id="SSF49998">
    <property type="entry name" value="Amine oxidase catalytic domain"/>
    <property type="match status" value="1"/>
</dbReference>
<keyword evidence="7 13" id="KW-0801">TPQ</keyword>
<evidence type="ECO:0000256" key="2">
    <source>
        <dbReference type="ARBA" id="ARBA00001936"/>
    </source>
</evidence>
<evidence type="ECO:0000256" key="1">
    <source>
        <dbReference type="ARBA" id="ARBA00001935"/>
    </source>
</evidence>
<dbReference type="Proteomes" id="UP001180845">
    <property type="component" value="Unassembled WGS sequence"/>
</dbReference>
<evidence type="ECO:0000313" key="19">
    <source>
        <dbReference type="EMBL" id="MDR7304089.1"/>
    </source>
</evidence>
<evidence type="ECO:0000256" key="3">
    <source>
        <dbReference type="ARBA" id="ARBA00001947"/>
    </source>
</evidence>
<dbReference type="Gene3D" id="3.10.450.40">
    <property type="match status" value="2"/>
</dbReference>
<evidence type="ECO:0000313" key="20">
    <source>
        <dbReference type="Proteomes" id="UP001180845"/>
    </source>
</evidence>
<evidence type="ECO:0000259" key="17">
    <source>
        <dbReference type="Pfam" id="PF02728"/>
    </source>
</evidence>
<evidence type="ECO:0000256" key="8">
    <source>
        <dbReference type="ARBA" id="ARBA00023002"/>
    </source>
</evidence>
<evidence type="ECO:0000256" key="9">
    <source>
        <dbReference type="ARBA" id="ARBA00023008"/>
    </source>
</evidence>
<dbReference type="InterPro" id="IPR049948">
    <property type="entry name" value="Cu_Am_ox_TPQ-bd"/>
</dbReference>
<feature type="domain" description="Copper amine oxidase N3-terminal" evidence="17">
    <location>
        <begin position="106"/>
        <end position="204"/>
    </location>
</feature>
<dbReference type="InterPro" id="IPR015802">
    <property type="entry name" value="Cu_amine_oxidase_N3"/>
</dbReference>
<dbReference type="PANTHER" id="PTHR10638">
    <property type="entry name" value="COPPER AMINE OXIDASE"/>
    <property type="match status" value="1"/>
</dbReference>
<comment type="similarity">
    <text evidence="4 15">Belongs to the copper/topaquinone oxidase family.</text>
</comment>
<evidence type="ECO:0000256" key="11">
    <source>
        <dbReference type="ARBA" id="ARBA00023211"/>
    </source>
</evidence>
<dbReference type="GO" id="GO:0048038">
    <property type="term" value="F:quinone binding"/>
    <property type="evidence" value="ECO:0007669"/>
    <property type="project" value="InterPro"/>
</dbReference>
<dbReference type="GO" id="GO:0008131">
    <property type="term" value="F:primary methylamine oxidase activity"/>
    <property type="evidence" value="ECO:0007669"/>
    <property type="project" value="UniProtKB-EC"/>
</dbReference>
<evidence type="ECO:0000256" key="6">
    <source>
        <dbReference type="ARBA" id="ARBA00022723"/>
    </source>
</evidence>
<dbReference type="EC" id="1.4.3.-" evidence="15"/>
<evidence type="ECO:0000256" key="7">
    <source>
        <dbReference type="ARBA" id="ARBA00022772"/>
    </source>
</evidence>
<evidence type="ECO:0000256" key="10">
    <source>
        <dbReference type="ARBA" id="ARBA00023157"/>
    </source>
</evidence>
<dbReference type="GO" id="GO:0005507">
    <property type="term" value="F:copper ion binding"/>
    <property type="evidence" value="ECO:0007669"/>
    <property type="project" value="InterPro"/>
</dbReference>
<evidence type="ECO:0000256" key="14">
    <source>
        <dbReference type="PIRSR" id="PIRSR600269-51"/>
    </source>
</evidence>
<dbReference type="InterPro" id="IPR036460">
    <property type="entry name" value="Cu_amine_oxidase_C_sf"/>
</dbReference>
<dbReference type="InterPro" id="IPR000269">
    <property type="entry name" value="Cu_amine_oxidase"/>
</dbReference>
<reference evidence="19" key="1">
    <citation type="submission" date="2023-07" db="EMBL/GenBank/DDBJ databases">
        <title>Sequencing the genomes of 1000 actinobacteria strains.</title>
        <authorList>
            <person name="Klenk H.-P."/>
        </authorList>
    </citation>
    <scope>NUCLEOTIDE SEQUENCE</scope>
    <source>
        <strain evidence="19">DSM 45977</strain>
    </source>
</reference>
<name>A0AAE4CNP3_9ACTN</name>
<comment type="cofactor">
    <cofactor evidence="2">
        <name>Mn(2+)</name>
        <dbReference type="ChEBI" id="CHEBI:29035"/>
    </cofactor>
</comment>
<keyword evidence="20" id="KW-1185">Reference proteome</keyword>
<dbReference type="InterPro" id="IPR049947">
    <property type="entry name" value="Cu_Am_Ox_Cu-bd"/>
</dbReference>
<keyword evidence="8 15" id="KW-0560">Oxidoreductase</keyword>
<evidence type="ECO:0000256" key="5">
    <source>
        <dbReference type="ARBA" id="ARBA00011738"/>
    </source>
</evidence>
<keyword evidence="6 15" id="KW-0479">Metal-binding</keyword>
<sequence>MIDQATIPTTAKHPLDRLQPEEMRTARKLLHEEGVTGPSTRFAYVALDEPPKAEVLAFTDGDPVPRRVKALLVDVDTGRVTETLVSVTELSVESVREVDVVAEGQPPILGEEFEGVGELVAADEQWKAALARRGITDPAQVCACPLSAGVFDIPGEEGRRMMRVLGFLQHRPEDHPWAHPIDGLVAYVDLIERKVVEVIDHSLAPIPAEEGNFDDPRQIGPARTDLRPIEITQPEGPSFHVSGDVVTWHNWTFRVGFDAREGLVLHQISYRDGDRQRPIVYRASVAEMVVPYGDPSPVRFWQNYFDAGEYLLGKQANSLQLGCDCLGEIHYFDAVVADDHGAPLTIDNAICMHEEDYGVLWKHTDIFTGSRQTRRQRRLVISFFVTVGNYDYGFYWYLYLDGTIELECKATGIVFTSAHPGSGHRWASEVAPGLGAPFHQHLFGARLDMMVDGVTNAVDEVEVRQVPVGEENPYGNGFTYTAIRLPSEAQAGRVADNSVARSWHVTNPEVTNRLGRPVGYVLYPEGQPTLLADEGSSVARRAAFATKHLWVSRYQADQRWPAGEHVNQNAGGAGLPEYTAADRSIDGVDLVLWHTFGMTHFPRTEDWPIMPVDYCGFTLKPCGFFDHNPTLDVPAATASHCADGMAPGDGDTVVAS</sequence>
<feature type="modified residue" description="2',4',5'-topaquinone" evidence="14">
    <location>
        <position position="390"/>
    </location>
</feature>
<evidence type="ECO:0000256" key="4">
    <source>
        <dbReference type="ARBA" id="ARBA00007983"/>
    </source>
</evidence>
<dbReference type="EMBL" id="JAVDXW010000001">
    <property type="protein sequence ID" value="MDR7304089.1"/>
    <property type="molecule type" value="Genomic_DNA"/>
</dbReference>
<evidence type="ECO:0000256" key="12">
    <source>
        <dbReference type="ARBA" id="ARBA00048032"/>
    </source>
</evidence>
<dbReference type="AlphaFoldDB" id="A0AAE4CNP3"/>
<dbReference type="PANTHER" id="PTHR10638:SF86">
    <property type="entry name" value="COPPER AMINE OXIDASE 1-RELATED"/>
    <property type="match status" value="1"/>
</dbReference>
<accession>A0AAE4CNP3</accession>
<evidence type="ECO:0000259" key="18">
    <source>
        <dbReference type="Pfam" id="PF21994"/>
    </source>
</evidence>
<comment type="cofactor">
    <cofactor evidence="3">
        <name>Zn(2+)</name>
        <dbReference type="ChEBI" id="CHEBI:29105"/>
    </cofactor>
</comment>
<dbReference type="Gene3D" id="2.70.98.20">
    <property type="entry name" value="Copper amine oxidase, catalytic domain"/>
    <property type="match status" value="1"/>
</dbReference>